<proteinExistence type="predicted"/>
<dbReference type="EMBL" id="VSSQ01092047">
    <property type="protein sequence ID" value="MPN37407.1"/>
    <property type="molecule type" value="Genomic_DNA"/>
</dbReference>
<reference evidence="1" key="1">
    <citation type="submission" date="2019-08" db="EMBL/GenBank/DDBJ databases">
        <authorList>
            <person name="Kucharzyk K."/>
            <person name="Murdoch R.W."/>
            <person name="Higgins S."/>
            <person name="Loffler F."/>
        </authorList>
    </citation>
    <scope>NUCLEOTIDE SEQUENCE</scope>
</reference>
<sequence length="75" mass="8497">MVPLIINGEPVFTKDQYVFIPDLRDSILKGKKEIKAYAIGDDRIIEFNVSVGDMTDDEKKIIAAGCLINYYKTKN</sequence>
<dbReference type="AlphaFoldDB" id="A0A645HEE4"/>
<accession>A0A645HEE4</accession>
<gene>
    <name evidence="1" type="ORF">SDC9_184924</name>
</gene>
<evidence type="ECO:0000313" key="1">
    <source>
        <dbReference type="EMBL" id="MPN37407.1"/>
    </source>
</evidence>
<comment type="caution">
    <text evidence="1">The sequence shown here is derived from an EMBL/GenBank/DDBJ whole genome shotgun (WGS) entry which is preliminary data.</text>
</comment>
<protein>
    <submittedName>
        <fullName evidence="1">Uncharacterized protein</fullName>
    </submittedName>
</protein>
<organism evidence="1">
    <name type="scientific">bioreactor metagenome</name>
    <dbReference type="NCBI Taxonomy" id="1076179"/>
    <lineage>
        <taxon>unclassified sequences</taxon>
        <taxon>metagenomes</taxon>
        <taxon>ecological metagenomes</taxon>
    </lineage>
</organism>
<name>A0A645HEE4_9ZZZZ</name>